<feature type="signal peptide" evidence="1">
    <location>
        <begin position="1"/>
        <end position="24"/>
    </location>
</feature>
<gene>
    <name evidence="2" type="ORF">SAMN05444158_7370</name>
</gene>
<keyword evidence="3" id="KW-1185">Reference proteome</keyword>
<organism evidence="2 3">
    <name type="scientific">Bradyrhizobium canariense</name>
    <dbReference type="NCBI Taxonomy" id="255045"/>
    <lineage>
        <taxon>Bacteria</taxon>
        <taxon>Pseudomonadati</taxon>
        <taxon>Pseudomonadota</taxon>
        <taxon>Alphaproteobacteria</taxon>
        <taxon>Hyphomicrobiales</taxon>
        <taxon>Nitrobacteraceae</taxon>
        <taxon>Bradyrhizobium</taxon>
    </lineage>
</organism>
<dbReference type="AlphaFoldDB" id="A0A1H2BNE7"/>
<sequence>MVRKFGILGVFAVGLMVSASSALAFGPVNSLQPSAVAQRDVLDVSFFARPYPFGFTGWGHCVRYVEVETRSGPRLRRVWVCR</sequence>
<keyword evidence="1" id="KW-0732">Signal</keyword>
<proteinExistence type="predicted"/>
<dbReference type="Proteomes" id="UP000243904">
    <property type="component" value="Chromosome I"/>
</dbReference>
<evidence type="ECO:0000313" key="3">
    <source>
        <dbReference type="Proteomes" id="UP000243904"/>
    </source>
</evidence>
<reference evidence="3" key="1">
    <citation type="submission" date="2016-10" db="EMBL/GenBank/DDBJ databases">
        <authorList>
            <person name="Varghese N."/>
            <person name="Submissions S."/>
        </authorList>
    </citation>
    <scope>NUCLEOTIDE SEQUENCE [LARGE SCALE GENOMIC DNA]</scope>
    <source>
        <strain evidence="3">GAS369</strain>
    </source>
</reference>
<dbReference type="RefSeq" id="WP_100383090.1">
    <property type="nucleotide sequence ID" value="NZ_LT629750.1"/>
</dbReference>
<dbReference type="EMBL" id="LT629750">
    <property type="protein sequence ID" value="SDT59718.1"/>
    <property type="molecule type" value="Genomic_DNA"/>
</dbReference>
<evidence type="ECO:0000313" key="2">
    <source>
        <dbReference type="EMBL" id="SDT59718.1"/>
    </source>
</evidence>
<protein>
    <submittedName>
        <fullName evidence="2">Uncharacterized protein</fullName>
    </submittedName>
</protein>
<name>A0A1H2BNE7_9BRAD</name>
<accession>A0A1H2BNE7</accession>
<evidence type="ECO:0000256" key="1">
    <source>
        <dbReference type="SAM" id="SignalP"/>
    </source>
</evidence>
<feature type="chain" id="PRO_5009270203" evidence="1">
    <location>
        <begin position="25"/>
        <end position="82"/>
    </location>
</feature>